<comment type="caution">
    <text evidence="1">The sequence shown here is derived from an EMBL/GenBank/DDBJ whole genome shotgun (WGS) entry which is preliminary data.</text>
</comment>
<dbReference type="Proteomes" id="UP000011528">
    <property type="component" value="Unassembled WGS sequence"/>
</dbReference>
<proteinExistence type="predicted"/>
<name>M0PV16_9EURY</name>
<dbReference type="EMBL" id="AOJJ01000009">
    <property type="protein sequence ID" value="EMA72695.1"/>
    <property type="molecule type" value="Genomic_DNA"/>
</dbReference>
<reference evidence="1 2" key="1">
    <citation type="journal article" date="2014" name="PLoS Genet.">
        <title>Phylogenetically driven sequencing of extremely halophilic archaea reveals strategies for static and dynamic osmo-response.</title>
        <authorList>
            <person name="Becker E.A."/>
            <person name="Seitzer P.M."/>
            <person name="Tritt A."/>
            <person name="Larsen D."/>
            <person name="Krusor M."/>
            <person name="Yao A.I."/>
            <person name="Wu D."/>
            <person name="Madern D."/>
            <person name="Eisen J.A."/>
            <person name="Darling A.E."/>
            <person name="Facciotti M.T."/>
        </authorList>
    </citation>
    <scope>NUCLEOTIDE SEQUENCE [LARGE SCALE GENOMIC DNA]</scope>
    <source>
        <strain evidence="1 2">JCM 13916</strain>
    </source>
</reference>
<gene>
    <name evidence="1" type="ORF">C462_00367</name>
</gene>
<evidence type="ECO:0000313" key="2">
    <source>
        <dbReference type="Proteomes" id="UP000011528"/>
    </source>
</evidence>
<dbReference type="InterPro" id="IPR048925">
    <property type="entry name" value="RdfA"/>
</dbReference>
<accession>M0PV16</accession>
<dbReference type="PATRIC" id="fig|1230455.3.peg.45"/>
<organism evidence="1 2">
    <name type="scientific">Halorubrum distributum JCM 13916</name>
    <dbReference type="NCBI Taxonomy" id="1230455"/>
    <lineage>
        <taxon>Archaea</taxon>
        <taxon>Methanobacteriati</taxon>
        <taxon>Methanobacteriota</taxon>
        <taxon>Stenosarchaea group</taxon>
        <taxon>Halobacteria</taxon>
        <taxon>Halobacteriales</taxon>
        <taxon>Haloferacaceae</taxon>
        <taxon>Halorubrum</taxon>
        <taxon>Halorubrum distributum group</taxon>
    </lineage>
</organism>
<sequence>MTDTDGAGGRRNKVARLIDEYDLSGVGDELAARWTATGDDHWSLRDLAAMFNRELIEARLDEADVRLSEREVDGVVRSLTGDEVSAADRTRLRRRLERDDVDIDALDSDMLSYQAVRSYLKEYRGADYDRETGDRMDTAAKAIQKLRGRLFSVIETKLNGLRNSSNLTLGEFRVTIDVRVLCTECDSRYGVEELLSSGGCDCADTGDATADAETER</sequence>
<dbReference type="AlphaFoldDB" id="M0PV16"/>
<dbReference type="Pfam" id="PF21811">
    <property type="entry name" value="RdfA"/>
    <property type="match status" value="1"/>
</dbReference>
<dbReference type="RefSeq" id="WP_007992601.1">
    <property type="nucleotide sequence ID" value="NZ_AOJJ01000009.1"/>
</dbReference>
<protein>
    <submittedName>
        <fullName evidence="1">Uncharacterized protein</fullName>
    </submittedName>
</protein>
<evidence type="ECO:0000313" key="1">
    <source>
        <dbReference type="EMBL" id="EMA72695.1"/>
    </source>
</evidence>